<feature type="compositionally biased region" description="Basic residues" evidence="12">
    <location>
        <begin position="417"/>
        <end position="430"/>
    </location>
</feature>
<evidence type="ECO:0000256" key="2">
    <source>
        <dbReference type="ARBA" id="ARBA00010210"/>
    </source>
</evidence>
<feature type="compositionally biased region" description="Basic and acidic residues" evidence="12">
    <location>
        <begin position="183"/>
        <end position="200"/>
    </location>
</feature>
<proteinExistence type="inferred from homology"/>
<evidence type="ECO:0000256" key="5">
    <source>
        <dbReference type="ARBA" id="ARBA00022833"/>
    </source>
</evidence>
<feature type="binding site" evidence="9">
    <location>
        <position position="409"/>
    </location>
    <ligand>
        <name>Zn(2+)</name>
        <dbReference type="ChEBI" id="CHEBI:29105"/>
        <label>2</label>
    </ligand>
</feature>
<dbReference type="CDD" id="cd15505">
    <property type="entry name" value="PHD_ING"/>
    <property type="match status" value="1"/>
</dbReference>
<comment type="domain">
    <text evidence="11">The PHD-type zinc finger mediates the binding to H3K4me3.</text>
</comment>
<dbReference type="InterPro" id="IPR019786">
    <property type="entry name" value="Zinc_finger_PHD-type_CS"/>
</dbReference>
<evidence type="ECO:0000256" key="3">
    <source>
        <dbReference type="ARBA" id="ARBA00022723"/>
    </source>
</evidence>
<accession>A0AA38PAF4</accession>
<protein>
    <recommendedName>
        <fullName evidence="11">Chromatin modification-related protein</fullName>
    </recommendedName>
</protein>
<feature type="site" description="Histone H3K4me3 binding" evidence="8">
    <location>
        <position position="376"/>
    </location>
</feature>
<dbReference type="SMART" id="SM00249">
    <property type="entry name" value="PHD"/>
    <property type="match status" value="1"/>
</dbReference>
<dbReference type="Gene3D" id="6.10.140.1740">
    <property type="match status" value="1"/>
</dbReference>
<dbReference type="PANTHER" id="PTHR10333:SF42">
    <property type="entry name" value="INHIBITOR OF GROWTH PROTEIN 5"/>
    <property type="match status" value="1"/>
</dbReference>
<dbReference type="PROSITE" id="PS50016">
    <property type="entry name" value="ZF_PHD_2"/>
    <property type="match status" value="1"/>
</dbReference>
<comment type="similarity">
    <text evidence="2 11">Belongs to the ING family.</text>
</comment>
<dbReference type="InterPro" id="IPR011011">
    <property type="entry name" value="Znf_FYVE_PHD"/>
</dbReference>
<feature type="domain" description="PHD-type" evidence="13">
    <location>
        <begin position="363"/>
        <end position="412"/>
    </location>
</feature>
<feature type="binding site" evidence="9">
    <location>
        <position position="368"/>
    </location>
    <ligand>
        <name>Zn(2+)</name>
        <dbReference type="ChEBI" id="CHEBI:29105"/>
        <label>1</label>
    </ligand>
</feature>
<sequence>MSPARDTVYGAPANPSTLYTLSILAEYSHTLDSLPLDLSRNFADLRELDAVLSSSMASITQKITTLTRMIEEGTGKKEERLWLLTEIAEEANRLKPGGEDKIRVACQAADNIRSHANHLRTLSENIPDFDPSTLNRHTTYPHVAAKSFMPLAIFETTRRRRGGFGSLLTSATDPSPAKRKRLIKDDDPLSRKERPNDSRNRNRARAKKIERPPSPAESVLSVTSHQNGTLSRNNSSVNNINNKRSRSAAQHRAGSPSQNDQSTNDYAYDRRQAIPNGVNGRRDFNVPPSTSHPSLPLPYHVNGNGYNHLSGPASDWASSHNQLEGPGMPVARPVHSGTPASISAAEPMMDINDGDVDGDGEDKPYCICQRGSFGEMIACDEPTCEFEWFHLNCIGLTVAPEGAWICDACTSSQAAKKNGKRSARGGKRKAGGGGNRAGGRAASGA</sequence>
<dbReference type="InterPro" id="IPR059153">
    <property type="entry name" value="NSD_PHD-1st"/>
</dbReference>
<feature type="compositionally biased region" description="Polar residues" evidence="12">
    <location>
        <begin position="255"/>
        <end position="265"/>
    </location>
</feature>
<dbReference type="InterPro" id="IPR001965">
    <property type="entry name" value="Znf_PHD"/>
</dbReference>
<feature type="compositionally biased region" description="Polar residues" evidence="12">
    <location>
        <begin position="220"/>
        <end position="230"/>
    </location>
</feature>
<dbReference type="Pfam" id="PF23011">
    <property type="entry name" value="PHD-1st_NSD"/>
    <property type="match status" value="1"/>
</dbReference>
<feature type="site" description="Histone H3K4me3 binding" evidence="8">
    <location>
        <position position="365"/>
    </location>
</feature>
<evidence type="ECO:0000313" key="14">
    <source>
        <dbReference type="EMBL" id="KAJ3839053.1"/>
    </source>
</evidence>
<keyword evidence="5 9" id="KW-0862">Zinc</keyword>
<feature type="site" description="Histone H3K4me3 binding" evidence="8">
    <location>
        <position position="380"/>
    </location>
</feature>
<keyword evidence="4 10" id="KW-0863">Zinc-finger</keyword>
<keyword evidence="3 9" id="KW-0479">Metal-binding</keyword>
<dbReference type="SUPFAM" id="SSF57903">
    <property type="entry name" value="FYVE/PHD zinc finger"/>
    <property type="match status" value="1"/>
</dbReference>
<dbReference type="PANTHER" id="PTHR10333">
    <property type="entry name" value="INHIBITOR OF GROWTH PROTEIN"/>
    <property type="match status" value="1"/>
</dbReference>
<keyword evidence="15" id="KW-1185">Reference proteome</keyword>
<dbReference type="InterPro" id="IPR019787">
    <property type="entry name" value="Znf_PHD-finger"/>
</dbReference>
<comment type="subunit">
    <text evidence="11">Component of an histone acetyltransferase complex. Interacts with H3K4me3 and to a lesser extent with H3K4me2.</text>
</comment>
<feature type="site" description="Histone H3K4me3 binding" evidence="8">
    <location>
        <position position="388"/>
    </location>
</feature>
<feature type="binding site" evidence="9">
    <location>
        <position position="390"/>
    </location>
    <ligand>
        <name>Zn(2+)</name>
        <dbReference type="ChEBI" id="CHEBI:29105"/>
        <label>1</label>
    </ligand>
</feature>
<dbReference type="InterPro" id="IPR024610">
    <property type="entry name" value="ING_N_histone-binding"/>
</dbReference>
<feature type="region of interest" description="Disordered" evidence="12">
    <location>
        <begin position="164"/>
        <end position="299"/>
    </location>
</feature>
<evidence type="ECO:0000256" key="6">
    <source>
        <dbReference type="ARBA" id="ARBA00022853"/>
    </source>
</evidence>
<dbReference type="AlphaFoldDB" id="A0AA38PAF4"/>
<gene>
    <name evidence="14" type="ORF">F5878DRAFT_641493</name>
</gene>
<dbReference type="Proteomes" id="UP001163846">
    <property type="component" value="Unassembled WGS sequence"/>
</dbReference>
<feature type="region of interest" description="Disordered" evidence="12">
    <location>
        <begin position="414"/>
        <end position="445"/>
    </location>
</feature>
<dbReference type="CDD" id="cd16859">
    <property type="entry name" value="ING_ING4_5"/>
    <property type="match status" value="1"/>
</dbReference>
<comment type="caution">
    <text evidence="14">The sequence shown here is derived from an EMBL/GenBank/DDBJ whole genome shotgun (WGS) entry which is preliminary data.</text>
</comment>
<evidence type="ECO:0000256" key="4">
    <source>
        <dbReference type="ARBA" id="ARBA00022771"/>
    </source>
</evidence>
<dbReference type="InterPro" id="IPR013083">
    <property type="entry name" value="Znf_RING/FYVE/PHD"/>
</dbReference>
<dbReference type="InterPro" id="IPR028651">
    <property type="entry name" value="ING_fam"/>
</dbReference>
<evidence type="ECO:0000256" key="7">
    <source>
        <dbReference type="ARBA" id="ARBA00023242"/>
    </source>
</evidence>
<evidence type="ECO:0000256" key="12">
    <source>
        <dbReference type="SAM" id="MobiDB-lite"/>
    </source>
</evidence>
<evidence type="ECO:0000256" key="8">
    <source>
        <dbReference type="PIRSR" id="PIRSR628651-50"/>
    </source>
</evidence>
<evidence type="ECO:0000256" key="11">
    <source>
        <dbReference type="RuleBase" id="RU361213"/>
    </source>
</evidence>
<evidence type="ECO:0000256" key="9">
    <source>
        <dbReference type="PIRSR" id="PIRSR628651-51"/>
    </source>
</evidence>
<dbReference type="Pfam" id="PF12998">
    <property type="entry name" value="ING"/>
    <property type="match status" value="1"/>
</dbReference>
<evidence type="ECO:0000313" key="15">
    <source>
        <dbReference type="Proteomes" id="UP001163846"/>
    </source>
</evidence>
<keyword evidence="7 11" id="KW-0539">Nucleus</keyword>
<dbReference type="EMBL" id="MU806150">
    <property type="protein sequence ID" value="KAJ3839053.1"/>
    <property type="molecule type" value="Genomic_DNA"/>
</dbReference>
<feature type="binding site" evidence="9">
    <location>
        <position position="366"/>
    </location>
    <ligand>
        <name>Zn(2+)</name>
        <dbReference type="ChEBI" id="CHEBI:29105"/>
        <label>1</label>
    </ligand>
</feature>
<dbReference type="PROSITE" id="PS01359">
    <property type="entry name" value="ZF_PHD_1"/>
    <property type="match status" value="1"/>
</dbReference>
<feature type="binding site" evidence="9">
    <location>
        <position position="393"/>
    </location>
    <ligand>
        <name>Zn(2+)</name>
        <dbReference type="ChEBI" id="CHEBI:29105"/>
        <label>1</label>
    </ligand>
</feature>
<dbReference type="GO" id="GO:0000785">
    <property type="term" value="C:chromatin"/>
    <property type="evidence" value="ECO:0007669"/>
    <property type="project" value="UniProtKB-ARBA"/>
</dbReference>
<dbReference type="GO" id="GO:0005634">
    <property type="term" value="C:nucleus"/>
    <property type="evidence" value="ECO:0007669"/>
    <property type="project" value="UniProtKB-SubCell"/>
</dbReference>
<name>A0AA38PAF4_9AGAR</name>
<dbReference type="GO" id="GO:0006355">
    <property type="term" value="P:regulation of DNA-templated transcription"/>
    <property type="evidence" value="ECO:0007669"/>
    <property type="project" value="TreeGrafter"/>
</dbReference>
<keyword evidence="6 11" id="KW-0156">Chromatin regulator</keyword>
<evidence type="ECO:0000259" key="13">
    <source>
        <dbReference type="PROSITE" id="PS50016"/>
    </source>
</evidence>
<organism evidence="14 15">
    <name type="scientific">Lentinula raphanica</name>
    <dbReference type="NCBI Taxonomy" id="153919"/>
    <lineage>
        <taxon>Eukaryota</taxon>
        <taxon>Fungi</taxon>
        <taxon>Dikarya</taxon>
        <taxon>Basidiomycota</taxon>
        <taxon>Agaricomycotina</taxon>
        <taxon>Agaricomycetes</taxon>
        <taxon>Agaricomycetidae</taxon>
        <taxon>Agaricales</taxon>
        <taxon>Marasmiineae</taxon>
        <taxon>Omphalotaceae</taxon>
        <taxon>Lentinula</taxon>
    </lineage>
</organism>
<feature type="binding site" evidence="9">
    <location>
        <position position="384"/>
    </location>
    <ligand>
        <name>Zn(2+)</name>
        <dbReference type="ChEBI" id="CHEBI:29105"/>
        <label>2</label>
    </ligand>
</feature>
<feature type="compositionally biased region" description="Low complexity" evidence="12">
    <location>
        <begin position="287"/>
        <end position="298"/>
    </location>
</feature>
<dbReference type="GO" id="GO:0008270">
    <property type="term" value="F:zinc ion binding"/>
    <property type="evidence" value="ECO:0007669"/>
    <property type="project" value="UniProtKB-KW"/>
</dbReference>
<evidence type="ECO:0000256" key="10">
    <source>
        <dbReference type="PROSITE-ProRule" id="PRU00146"/>
    </source>
</evidence>
<feature type="binding site" evidence="9">
    <location>
        <position position="406"/>
    </location>
    <ligand>
        <name>Zn(2+)</name>
        <dbReference type="ChEBI" id="CHEBI:29105"/>
        <label>2</label>
    </ligand>
</feature>
<dbReference type="SMART" id="SM01408">
    <property type="entry name" value="ING"/>
    <property type="match status" value="1"/>
</dbReference>
<dbReference type="Gene3D" id="3.30.40.10">
    <property type="entry name" value="Zinc/RING finger domain, C3HC4 (zinc finger)"/>
    <property type="match status" value="1"/>
</dbReference>
<feature type="compositionally biased region" description="Low complexity" evidence="12">
    <location>
        <begin position="231"/>
        <end position="242"/>
    </location>
</feature>
<reference evidence="14" key="1">
    <citation type="submission" date="2022-08" db="EMBL/GenBank/DDBJ databases">
        <authorList>
            <consortium name="DOE Joint Genome Institute"/>
            <person name="Min B."/>
            <person name="Riley R."/>
            <person name="Sierra-Patev S."/>
            <person name="Naranjo-Ortiz M."/>
            <person name="Looney B."/>
            <person name="Konkel Z."/>
            <person name="Slot J.C."/>
            <person name="Sakamoto Y."/>
            <person name="Steenwyk J.L."/>
            <person name="Rokas A."/>
            <person name="Carro J."/>
            <person name="Camarero S."/>
            <person name="Ferreira P."/>
            <person name="Molpeceres G."/>
            <person name="Ruiz-Duenas F.J."/>
            <person name="Serrano A."/>
            <person name="Henrissat B."/>
            <person name="Drula E."/>
            <person name="Hughes K.W."/>
            <person name="Mata J.L."/>
            <person name="Ishikawa N.K."/>
            <person name="Vargas-Isla R."/>
            <person name="Ushijima S."/>
            <person name="Smith C.A."/>
            <person name="Ahrendt S."/>
            <person name="Andreopoulos W."/>
            <person name="He G."/>
            <person name="Labutti K."/>
            <person name="Lipzen A."/>
            <person name="Ng V."/>
            <person name="Sandor L."/>
            <person name="Barry K."/>
            <person name="Martinez A.T."/>
            <person name="Xiao Y."/>
            <person name="Gibbons J.G."/>
            <person name="Terashima K."/>
            <person name="Hibbett D.S."/>
            <person name="Grigoriev I.V."/>
        </authorList>
    </citation>
    <scope>NUCLEOTIDE SEQUENCE</scope>
    <source>
        <strain evidence="14">TFB9207</strain>
    </source>
</reference>
<feature type="binding site" evidence="9">
    <location>
        <position position="379"/>
    </location>
    <ligand>
        <name>Zn(2+)</name>
        <dbReference type="ChEBI" id="CHEBI:29105"/>
        <label>2</label>
    </ligand>
</feature>
<comment type="subcellular location">
    <subcellularLocation>
        <location evidence="1 11">Nucleus</location>
    </subcellularLocation>
</comment>
<comment type="function">
    <text evidence="11">Component of an histone acetyltransferase complex.</text>
</comment>
<evidence type="ECO:0000256" key="1">
    <source>
        <dbReference type="ARBA" id="ARBA00004123"/>
    </source>
</evidence>
<dbReference type="GO" id="GO:0006325">
    <property type="term" value="P:chromatin organization"/>
    <property type="evidence" value="ECO:0007669"/>
    <property type="project" value="UniProtKB-KW"/>
</dbReference>